<proteinExistence type="inferred from homology"/>
<evidence type="ECO:0000256" key="5">
    <source>
        <dbReference type="ARBA" id="ARBA00037226"/>
    </source>
</evidence>
<name>A0A099NXE4_PICKU</name>
<dbReference type="FunFam" id="2.30.170.40:FF:000003">
    <property type="entry name" value="54S ribosomal protein L24"/>
    <property type="match status" value="1"/>
</dbReference>
<dbReference type="GO" id="GO:0005762">
    <property type="term" value="C:mitochondrial large ribosomal subunit"/>
    <property type="evidence" value="ECO:0007669"/>
    <property type="project" value="TreeGrafter"/>
</dbReference>
<sequence length="256" mass="29171">MDAFRSVIKGVRGFSTTVCSSARAYKSVVNRQLKKTPEYKVGDPRSPRLWVPKEISKYPAYPYGESRLFKRSDRGLYGGQVVSFGNKVSEMGNRSRRSWLPNAIVKSLWSESLNKVIKMRLTARVLRTITKEGGLDNYLTKDKQARIKELGLFGWRLRHDVLKARALAKLPPRYQVFKKEDGSEVKVYFDGEYQGQPVKLTIGKRKLLQQLFPAVKNNTVGNLSFASFNVGRANKDIGEIMAECEKLNVDLKNYIL</sequence>
<accession>A0A099NXE4</accession>
<evidence type="ECO:0000256" key="3">
    <source>
        <dbReference type="ARBA" id="ARBA00023274"/>
    </source>
</evidence>
<keyword evidence="2" id="KW-0689">Ribosomal protein</keyword>
<dbReference type="EMBL" id="JQFK01000061">
    <property type="protein sequence ID" value="KGK36612.1"/>
    <property type="molecule type" value="Genomic_DNA"/>
</dbReference>
<protein>
    <recommendedName>
        <fullName evidence="4">Large ribosomal subunit protein bL28m</fullName>
    </recommendedName>
</protein>
<evidence type="ECO:0000256" key="1">
    <source>
        <dbReference type="ARBA" id="ARBA00008760"/>
    </source>
</evidence>
<organism evidence="6 7">
    <name type="scientific">Pichia kudriavzevii</name>
    <name type="common">Yeast</name>
    <name type="synonym">Issatchenkia orientalis</name>
    <dbReference type="NCBI Taxonomy" id="4909"/>
    <lineage>
        <taxon>Eukaryota</taxon>
        <taxon>Fungi</taxon>
        <taxon>Dikarya</taxon>
        <taxon>Ascomycota</taxon>
        <taxon>Saccharomycotina</taxon>
        <taxon>Pichiomycetes</taxon>
        <taxon>Pichiales</taxon>
        <taxon>Pichiaceae</taxon>
        <taxon>Pichia</taxon>
    </lineage>
</organism>
<dbReference type="PANTHER" id="PTHR13528">
    <property type="entry name" value="39S RIBOSOMAL PROTEIN L28, MITOCHONDRIAL"/>
    <property type="match status" value="1"/>
</dbReference>
<dbReference type="Pfam" id="PF00830">
    <property type="entry name" value="Ribosomal_L28"/>
    <property type="match status" value="1"/>
</dbReference>
<dbReference type="PANTHER" id="PTHR13528:SF2">
    <property type="entry name" value="LARGE RIBOSOMAL SUBUNIT PROTEIN BL28M"/>
    <property type="match status" value="1"/>
</dbReference>
<evidence type="ECO:0000313" key="7">
    <source>
        <dbReference type="Proteomes" id="UP000029867"/>
    </source>
</evidence>
<dbReference type="HOGENOM" id="CLU_090033_0_0_1"/>
<evidence type="ECO:0000256" key="2">
    <source>
        <dbReference type="ARBA" id="ARBA00022980"/>
    </source>
</evidence>
<dbReference type="InterPro" id="IPR026569">
    <property type="entry name" value="Ribosomal_bL28"/>
</dbReference>
<evidence type="ECO:0000313" key="6">
    <source>
        <dbReference type="EMBL" id="KGK36612.1"/>
    </source>
</evidence>
<comment type="function">
    <text evidence="5">Component of the mitochondrial ribosome (mitoribosome), a dedicated translation machinery responsible for the synthesis of mitochondrial genome-encoded proteins, including at least some of the essential transmembrane subunits of the mitochondrial respiratory chain. The mitoribosomes are attached to the mitochondrial inner membrane and translation products are cotranslationally integrated into the membrane.</text>
</comment>
<evidence type="ECO:0000256" key="4">
    <source>
        <dbReference type="ARBA" id="ARBA00035269"/>
    </source>
</evidence>
<dbReference type="InterPro" id="IPR037147">
    <property type="entry name" value="Ribosomal_bL28_sf"/>
</dbReference>
<dbReference type="InterPro" id="IPR034704">
    <property type="entry name" value="Ribosomal_bL28/bL31-like_sf"/>
</dbReference>
<dbReference type="SUPFAM" id="SSF143800">
    <property type="entry name" value="L28p-like"/>
    <property type="match status" value="1"/>
</dbReference>
<dbReference type="GO" id="GO:0003735">
    <property type="term" value="F:structural constituent of ribosome"/>
    <property type="evidence" value="ECO:0007669"/>
    <property type="project" value="InterPro"/>
</dbReference>
<reference evidence="7" key="1">
    <citation type="journal article" date="2014" name="Microb. Cell Fact.">
        <title>Exploiting Issatchenkia orientalis SD108 for succinic acid production.</title>
        <authorList>
            <person name="Xiao H."/>
            <person name="Shao Z."/>
            <person name="Jiang Y."/>
            <person name="Dole S."/>
            <person name="Zhao H."/>
        </authorList>
    </citation>
    <scope>NUCLEOTIDE SEQUENCE [LARGE SCALE GENOMIC DNA]</scope>
    <source>
        <strain evidence="7">SD108</strain>
    </source>
</reference>
<dbReference type="AlphaFoldDB" id="A0A099NXE4"/>
<dbReference type="eggNOG" id="KOG3278">
    <property type="taxonomic scope" value="Eukaryota"/>
</dbReference>
<keyword evidence="3" id="KW-0687">Ribonucleoprotein</keyword>
<dbReference type="Gene3D" id="2.30.170.40">
    <property type="entry name" value="Ribosomal protein L28/L24"/>
    <property type="match status" value="1"/>
</dbReference>
<comment type="similarity">
    <text evidence="1">Belongs to the bacterial ribosomal protein bL28 family.</text>
</comment>
<dbReference type="Proteomes" id="UP000029867">
    <property type="component" value="Unassembled WGS sequence"/>
</dbReference>
<dbReference type="VEuPathDB" id="FungiDB:C5L36_0E04150"/>
<gene>
    <name evidence="6" type="ORF">JL09_g4245</name>
</gene>
<comment type="caution">
    <text evidence="6">The sequence shown here is derived from an EMBL/GenBank/DDBJ whole genome shotgun (WGS) entry which is preliminary data.</text>
</comment>